<proteinExistence type="predicted"/>
<keyword evidence="2" id="KW-1185">Reference proteome</keyword>
<evidence type="ECO:0000313" key="2">
    <source>
        <dbReference type="Proteomes" id="UP001152607"/>
    </source>
</evidence>
<reference evidence="1" key="1">
    <citation type="submission" date="2023-01" db="EMBL/GenBank/DDBJ databases">
        <authorList>
            <person name="Van Ghelder C."/>
            <person name="Rancurel C."/>
        </authorList>
    </citation>
    <scope>NUCLEOTIDE SEQUENCE</scope>
    <source>
        <strain evidence="1">CNCM I-4278</strain>
    </source>
</reference>
<dbReference type="AlphaFoldDB" id="A0A9W4UMA9"/>
<protein>
    <submittedName>
        <fullName evidence="1">Uncharacterized protein</fullName>
    </submittedName>
</protein>
<gene>
    <name evidence="1" type="ORF">PDIGIT_LOCUS9959</name>
</gene>
<evidence type="ECO:0000313" key="1">
    <source>
        <dbReference type="EMBL" id="CAI6336853.1"/>
    </source>
</evidence>
<dbReference type="EMBL" id="CAOQHR010000007">
    <property type="protein sequence ID" value="CAI6336853.1"/>
    <property type="molecule type" value="Genomic_DNA"/>
</dbReference>
<accession>A0A9W4UMA9</accession>
<name>A0A9W4UMA9_9PLEO</name>
<organism evidence="1 2">
    <name type="scientific">Periconia digitata</name>
    <dbReference type="NCBI Taxonomy" id="1303443"/>
    <lineage>
        <taxon>Eukaryota</taxon>
        <taxon>Fungi</taxon>
        <taxon>Dikarya</taxon>
        <taxon>Ascomycota</taxon>
        <taxon>Pezizomycotina</taxon>
        <taxon>Dothideomycetes</taxon>
        <taxon>Pleosporomycetidae</taxon>
        <taxon>Pleosporales</taxon>
        <taxon>Massarineae</taxon>
        <taxon>Periconiaceae</taxon>
        <taxon>Periconia</taxon>
    </lineage>
</organism>
<comment type="caution">
    <text evidence="1">The sequence shown here is derived from an EMBL/GenBank/DDBJ whole genome shotgun (WGS) entry which is preliminary data.</text>
</comment>
<dbReference type="Proteomes" id="UP001152607">
    <property type="component" value="Unassembled WGS sequence"/>
</dbReference>
<sequence length="54" mass="6054">MYVAGRHDSTSSFCVFMLYSKSNSPFSPLFSLCQNVSSLKILAFLFPFLGKLLI</sequence>